<dbReference type="EMBL" id="LAZR01027183">
    <property type="protein sequence ID" value="KKL66499.1"/>
    <property type="molecule type" value="Genomic_DNA"/>
</dbReference>
<comment type="caution">
    <text evidence="1">The sequence shown here is derived from an EMBL/GenBank/DDBJ whole genome shotgun (WGS) entry which is preliminary data.</text>
</comment>
<organism evidence="1">
    <name type="scientific">marine sediment metagenome</name>
    <dbReference type="NCBI Taxonomy" id="412755"/>
    <lineage>
        <taxon>unclassified sequences</taxon>
        <taxon>metagenomes</taxon>
        <taxon>ecological metagenomes</taxon>
    </lineage>
</organism>
<protein>
    <submittedName>
        <fullName evidence="1">Uncharacterized protein</fullName>
    </submittedName>
</protein>
<reference evidence="1" key="1">
    <citation type="journal article" date="2015" name="Nature">
        <title>Complex archaea that bridge the gap between prokaryotes and eukaryotes.</title>
        <authorList>
            <person name="Spang A."/>
            <person name="Saw J.H."/>
            <person name="Jorgensen S.L."/>
            <person name="Zaremba-Niedzwiedzka K."/>
            <person name="Martijn J."/>
            <person name="Lind A.E."/>
            <person name="van Eijk R."/>
            <person name="Schleper C."/>
            <person name="Guy L."/>
            <person name="Ettema T.J."/>
        </authorList>
    </citation>
    <scope>NUCLEOTIDE SEQUENCE</scope>
</reference>
<sequence>MLQYSTRVLYTKLWYFAIVYILEKGTGETMTLTERIEARHQQRKNKQINKKDSKQVLWLQSAYASKRYTGIKVYSDGNKS</sequence>
<name>A0A0F9DXS9_9ZZZZ</name>
<evidence type="ECO:0000313" key="1">
    <source>
        <dbReference type="EMBL" id="KKL66499.1"/>
    </source>
</evidence>
<proteinExistence type="predicted"/>
<gene>
    <name evidence="1" type="ORF">LCGC14_2144410</name>
</gene>
<accession>A0A0F9DXS9</accession>
<dbReference type="AlphaFoldDB" id="A0A0F9DXS9"/>